<dbReference type="RefSeq" id="XP_011670336.2">
    <property type="nucleotide sequence ID" value="XM_011672034.2"/>
</dbReference>
<dbReference type="PANTHER" id="PTHR31909:SF3">
    <property type="entry name" value="SIMILAR TO PROTEIN C20ORF85 HOMOLOG"/>
    <property type="match status" value="1"/>
</dbReference>
<name>A0A7M7HL88_STRPU</name>
<evidence type="ECO:0000256" key="1">
    <source>
        <dbReference type="SAM" id="MobiDB-lite"/>
    </source>
</evidence>
<accession>A0A7M7HL88</accession>
<organism evidence="2 3">
    <name type="scientific">Strongylocentrotus purpuratus</name>
    <name type="common">Purple sea urchin</name>
    <dbReference type="NCBI Taxonomy" id="7668"/>
    <lineage>
        <taxon>Eukaryota</taxon>
        <taxon>Metazoa</taxon>
        <taxon>Echinodermata</taxon>
        <taxon>Eleutherozoa</taxon>
        <taxon>Echinozoa</taxon>
        <taxon>Echinoidea</taxon>
        <taxon>Euechinoidea</taxon>
        <taxon>Echinacea</taxon>
        <taxon>Camarodonta</taxon>
        <taxon>Echinidea</taxon>
        <taxon>Strongylocentrotidae</taxon>
        <taxon>Strongylocentrotus</taxon>
    </lineage>
</organism>
<protein>
    <submittedName>
        <fullName evidence="2">Uncharacterized protein</fullName>
    </submittedName>
</protein>
<reference evidence="4" key="3">
    <citation type="journal article" date="2023" name="Cell">
        <title>Structural specializations of the sperm tail.</title>
        <authorList>
            <person name="Leung M.R."/>
            <person name="Zeng J."/>
            <person name="Wang X."/>
            <person name="Roelofs M.C."/>
            <person name="Huang W."/>
            <person name="Zenezini Chiozzi R."/>
            <person name="Hevler J.F."/>
            <person name="Heck A.J.R."/>
            <person name="Dutcher S.K."/>
            <person name="Brown A."/>
            <person name="Zhang R."/>
            <person name="Zeev-Ben-Mordehai T."/>
        </authorList>
    </citation>
    <scope>STRUCTURE BY ELECTRON MICROSCOPY (3.30 ANGSTROMS)</scope>
</reference>
<dbReference type="PANTHER" id="PTHR31909">
    <property type="entry name" value="CHROMOSOME 20 ORF85 FAMILY MEMBER"/>
    <property type="match status" value="1"/>
</dbReference>
<dbReference type="AlphaFoldDB" id="A0A7M7HL88"/>
<dbReference type="EnsemblMetazoa" id="XM_011672034">
    <property type="protein sequence ID" value="XP_011670336"/>
    <property type="gene ID" value="LOC105441157"/>
</dbReference>
<sequence>MQAVNLKKNPNYVHIAERWKDHVRHEHRAWRNWPERWGFITNEYTRMYKRLRGEQVSPDPEDKYFYDDCERDGERESSVGPDESISRRFHPSDQSVSPSHSGAKLKHASAYSDLPNIINGSSWKERQSPNSTSIETVVNVTDIDVAHKAKSEKLPTIKTAPPAGYARTTASLIGWKQANKLETFGRNAKGYKGILKQFNWPMQGIM</sequence>
<keyword evidence="3" id="KW-1185">Reference proteome</keyword>
<dbReference type="Pfam" id="PF14945">
    <property type="entry name" value="LLC1"/>
    <property type="match status" value="2"/>
</dbReference>
<reference evidence="3" key="1">
    <citation type="submission" date="2015-02" db="EMBL/GenBank/DDBJ databases">
        <title>Genome sequencing for Strongylocentrotus purpuratus.</title>
        <authorList>
            <person name="Murali S."/>
            <person name="Liu Y."/>
            <person name="Vee V."/>
            <person name="English A."/>
            <person name="Wang M."/>
            <person name="Skinner E."/>
            <person name="Han Y."/>
            <person name="Muzny D.M."/>
            <person name="Worley K.C."/>
            <person name="Gibbs R.A."/>
        </authorList>
    </citation>
    <scope>NUCLEOTIDE SEQUENCE</scope>
</reference>
<feature type="compositionally biased region" description="Basic and acidic residues" evidence="1">
    <location>
        <begin position="60"/>
        <end position="77"/>
    </location>
</feature>
<proteinExistence type="evidence at protein level"/>
<dbReference type="GeneID" id="105441157"/>
<reference evidence="2" key="2">
    <citation type="submission" date="2021-01" db="UniProtKB">
        <authorList>
            <consortium name="EnsemblMetazoa"/>
        </authorList>
    </citation>
    <scope>IDENTIFICATION</scope>
</reference>
<dbReference type="InParanoid" id="A0A7M7HL88"/>
<feature type="region of interest" description="Disordered" evidence="1">
    <location>
        <begin position="56"/>
        <end position="105"/>
    </location>
</feature>
<dbReference type="KEGG" id="spu:105441157"/>
<evidence type="ECO:0000313" key="3">
    <source>
        <dbReference type="Proteomes" id="UP000007110"/>
    </source>
</evidence>
<dbReference type="InterPro" id="IPR020339">
    <property type="entry name" value="C20orf85-like"/>
</dbReference>
<keyword evidence="4" id="KW-0002">3D-structure</keyword>
<evidence type="ECO:0007829" key="4">
    <source>
        <dbReference type="PDB" id="8SNB"/>
    </source>
</evidence>
<evidence type="ECO:0000313" key="2">
    <source>
        <dbReference type="EnsemblMetazoa" id="XP_011670336"/>
    </source>
</evidence>
<dbReference type="OrthoDB" id="10031946at2759"/>
<dbReference type="OMA" id="WKDHVRH"/>
<dbReference type="EMDB" id="EMD-40619"/>
<dbReference type="PDB" id="8SNB">
    <property type="method" value="EM"/>
    <property type="resolution" value="3.30 A"/>
    <property type="chains" value="1f/1g=1-206"/>
</dbReference>
<dbReference type="Proteomes" id="UP000007110">
    <property type="component" value="Unassembled WGS sequence"/>
</dbReference>